<keyword evidence="4 7" id="KW-0949">S-adenosyl-L-methionine</keyword>
<dbReference type="AlphaFoldDB" id="A0A414X0X9"/>
<dbReference type="GO" id="GO:0032259">
    <property type="term" value="P:methylation"/>
    <property type="evidence" value="ECO:0007669"/>
    <property type="project" value="UniProtKB-KW"/>
</dbReference>
<keyword evidence="5" id="KW-0680">Restriction system</keyword>
<evidence type="ECO:0000256" key="3">
    <source>
        <dbReference type="ARBA" id="ARBA00022679"/>
    </source>
</evidence>
<dbReference type="RefSeq" id="WP_118243464.1">
    <property type="nucleotide sequence ID" value="NZ_CASFMT010000009.1"/>
</dbReference>
<evidence type="ECO:0000256" key="1">
    <source>
        <dbReference type="ARBA" id="ARBA00011975"/>
    </source>
</evidence>
<evidence type="ECO:0000256" key="8">
    <source>
        <dbReference type="RuleBase" id="RU000416"/>
    </source>
</evidence>
<evidence type="ECO:0000256" key="4">
    <source>
        <dbReference type="ARBA" id="ARBA00022691"/>
    </source>
</evidence>
<comment type="catalytic activity">
    <reaction evidence="6">
        <text>a 2'-deoxycytidine in DNA + S-adenosyl-L-methionine = a 5-methyl-2'-deoxycytidine in DNA + S-adenosyl-L-homocysteine + H(+)</text>
        <dbReference type="Rhea" id="RHEA:13681"/>
        <dbReference type="Rhea" id="RHEA-COMP:11369"/>
        <dbReference type="Rhea" id="RHEA-COMP:11370"/>
        <dbReference type="ChEBI" id="CHEBI:15378"/>
        <dbReference type="ChEBI" id="CHEBI:57856"/>
        <dbReference type="ChEBI" id="CHEBI:59789"/>
        <dbReference type="ChEBI" id="CHEBI:85452"/>
        <dbReference type="ChEBI" id="CHEBI:85454"/>
        <dbReference type="EC" id="2.1.1.37"/>
    </reaction>
</comment>
<organism evidence="9 10">
    <name type="scientific">Phocaeicola plebeius</name>
    <dbReference type="NCBI Taxonomy" id="310297"/>
    <lineage>
        <taxon>Bacteria</taxon>
        <taxon>Pseudomonadati</taxon>
        <taxon>Bacteroidota</taxon>
        <taxon>Bacteroidia</taxon>
        <taxon>Bacteroidales</taxon>
        <taxon>Bacteroidaceae</taxon>
        <taxon>Phocaeicola</taxon>
    </lineage>
</organism>
<dbReference type="PRINTS" id="PR00105">
    <property type="entry name" value="C5METTRFRASE"/>
</dbReference>
<sequence>MNIFSFFAGAGFLDLGFELQGNYDIVFVNEFDKEFNRVYRYARGNMGLPEPRYGHHVEDITEYVDGEHDERLQVLINMVGESKRADLTGFIGGPPCPDFSVAGKNRGRDGENGRLSGTYAELICRALPDFFVFENVKGLYRTARHRQFFEELKQLFREHGYSLTEQLVNALEFGAPQDRDRIILIGFHQEAIDRLHLPAENGLLVNFPWEAHKIYNLNDVKQLPWPDKTPYRENAPLPMPEGIIEALTVQHWWTENDVMHHPNGNMFFQPRAGIVRFRTKDEGDVEKKCYKRLHRWRYSPTAAYGNNEVHIHPYLPRRISVAEALAIQSLPANFILPLDISLTNAFKTVGNGVPFVLANGIANSINDYINHINL</sequence>
<protein>
    <recommendedName>
        <fullName evidence="1">DNA (cytosine-5-)-methyltransferase</fullName>
        <ecNumber evidence="1">2.1.1.37</ecNumber>
    </recommendedName>
</protein>
<dbReference type="GO" id="GO:0009307">
    <property type="term" value="P:DNA restriction-modification system"/>
    <property type="evidence" value="ECO:0007669"/>
    <property type="project" value="UniProtKB-KW"/>
</dbReference>
<dbReference type="InterPro" id="IPR029063">
    <property type="entry name" value="SAM-dependent_MTases_sf"/>
</dbReference>
<dbReference type="InterPro" id="IPR050390">
    <property type="entry name" value="C5-Methyltransferase"/>
</dbReference>
<dbReference type="NCBIfam" id="TIGR00675">
    <property type="entry name" value="dcm"/>
    <property type="match status" value="1"/>
</dbReference>
<keyword evidence="2 7" id="KW-0489">Methyltransferase</keyword>
<dbReference type="Gene3D" id="3.90.120.10">
    <property type="entry name" value="DNA Methylase, subunit A, domain 2"/>
    <property type="match status" value="1"/>
</dbReference>
<feature type="active site" evidence="7">
    <location>
        <position position="96"/>
    </location>
</feature>
<comment type="similarity">
    <text evidence="7 8">Belongs to the class I-like SAM-binding methyltransferase superfamily. C5-methyltransferase family.</text>
</comment>
<evidence type="ECO:0000313" key="10">
    <source>
        <dbReference type="Proteomes" id="UP000284998"/>
    </source>
</evidence>
<dbReference type="InterPro" id="IPR001525">
    <property type="entry name" value="C5_MeTfrase"/>
</dbReference>
<proteinExistence type="inferred from homology"/>
<dbReference type="SUPFAM" id="SSF53335">
    <property type="entry name" value="S-adenosyl-L-methionine-dependent methyltransferases"/>
    <property type="match status" value="1"/>
</dbReference>
<comment type="caution">
    <text evidence="9">The sequence shown here is derived from an EMBL/GenBank/DDBJ whole genome shotgun (WGS) entry which is preliminary data.</text>
</comment>
<evidence type="ECO:0000256" key="7">
    <source>
        <dbReference type="PROSITE-ProRule" id="PRU01016"/>
    </source>
</evidence>
<dbReference type="Pfam" id="PF00145">
    <property type="entry name" value="DNA_methylase"/>
    <property type="match status" value="1"/>
</dbReference>
<keyword evidence="3 7" id="KW-0808">Transferase</keyword>
<dbReference type="PROSITE" id="PS51679">
    <property type="entry name" value="SAM_MT_C5"/>
    <property type="match status" value="1"/>
</dbReference>
<dbReference type="EMBL" id="QRJS01000013">
    <property type="protein sequence ID" value="RHH45780.1"/>
    <property type="molecule type" value="Genomic_DNA"/>
</dbReference>
<dbReference type="GO" id="GO:0003677">
    <property type="term" value="F:DNA binding"/>
    <property type="evidence" value="ECO:0007669"/>
    <property type="project" value="TreeGrafter"/>
</dbReference>
<evidence type="ECO:0000256" key="5">
    <source>
        <dbReference type="ARBA" id="ARBA00022747"/>
    </source>
</evidence>
<gene>
    <name evidence="9" type="ORF">DW204_07130</name>
</gene>
<evidence type="ECO:0000256" key="2">
    <source>
        <dbReference type="ARBA" id="ARBA00022603"/>
    </source>
</evidence>
<accession>A0A414X0X9</accession>
<dbReference type="PANTHER" id="PTHR10629:SF52">
    <property type="entry name" value="DNA (CYTOSINE-5)-METHYLTRANSFERASE 1"/>
    <property type="match status" value="1"/>
</dbReference>
<evidence type="ECO:0000256" key="6">
    <source>
        <dbReference type="ARBA" id="ARBA00047422"/>
    </source>
</evidence>
<dbReference type="Proteomes" id="UP000284998">
    <property type="component" value="Unassembled WGS sequence"/>
</dbReference>
<dbReference type="PANTHER" id="PTHR10629">
    <property type="entry name" value="CYTOSINE-SPECIFIC METHYLTRANSFERASE"/>
    <property type="match status" value="1"/>
</dbReference>
<dbReference type="GO" id="GO:0044027">
    <property type="term" value="P:negative regulation of gene expression via chromosomal CpG island methylation"/>
    <property type="evidence" value="ECO:0007669"/>
    <property type="project" value="TreeGrafter"/>
</dbReference>
<dbReference type="EC" id="2.1.1.37" evidence="1"/>
<evidence type="ECO:0000313" key="9">
    <source>
        <dbReference type="EMBL" id="RHH45780.1"/>
    </source>
</evidence>
<reference evidence="9 10" key="1">
    <citation type="submission" date="2018-08" db="EMBL/GenBank/DDBJ databases">
        <title>A genome reference for cultivated species of the human gut microbiota.</title>
        <authorList>
            <person name="Zou Y."/>
            <person name="Xue W."/>
            <person name="Luo G."/>
        </authorList>
    </citation>
    <scope>NUCLEOTIDE SEQUENCE [LARGE SCALE GENOMIC DNA]</scope>
    <source>
        <strain evidence="9 10">AM17-44</strain>
    </source>
</reference>
<dbReference type="Gene3D" id="3.40.50.150">
    <property type="entry name" value="Vaccinia Virus protein VP39"/>
    <property type="match status" value="1"/>
</dbReference>
<name>A0A414X0X9_9BACT</name>
<dbReference type="GO" id="GO:0003886">
    <property type="term" value="F:DNA (cytosine-5-)-methyltransferase activity"/>
    <property type="evidence" value="ECO:0007669"/>
    <property type="project" value="UniProtKB-EC"/>
</dbReference>